<evidence type="ECO:0000256" key="5">
    <source>
        <dbReference type="ARBA" id="ARBA00022806"/>
    </source>
</evidence>
<dbReference type="InterPro" id="IPR023405">
    <property type="entry name" value="Topo_IA_core_domain"/>
</dbReference>
<keyword evidence="6" id="KW-0067">ATP-binding</keyword>
<feature type="domain" description="Toprim" evidence="12">
    <location>
        <begin position="518"/>
        <end position="666"/>
    </location>
</feature>
<dbReference type="CDD" id="cd18787">
    <property type="entry name" value="SF2_C_DEAD"/>
    <property type="match status" value="1"/>
</dbReference>
<dbReference type="InterPro" id="IPR001650">
    <property type="entry name" value="Helicase_C-like"/>
</dbReference>
<evidence type="ECO:0000256" key="11">
    <source>
        <dbReference type="SAM" id="MobiDB-lite"/>
    </source>
</evidence>
<evidence type="ECO:0000259" key="14">
    <source>
        <dbReference type="PROSITE" id="PS51194"/>
    </source>
</evidence>
<evidence type="ECO:0000256" key="7">
    <source>
        <dbReference type="ARBA" id="ARBA00023029"/>
    </source>
</evidence>
<dbReference type="PROSITE" id="PS51195">
    <property type="entry name" value="Q_MOTIF"/>
    <property type="match status" value="1"/>
</dbReference>
<comment type="similarity">
    <text evidence="2">Belongs to the type IA topoisomerase family.</text>
</comment>
<dbReference type="Proteomes" id="UP001652625">
    <property type="component" value="Chromosome 10"/>
</dbReference>
<dbReference type="InterPro" id="IPR027417">
    <property type="entry name" value="P-loop_NTPase"/>
</dbReference>
<sequence length="1322" mass="150315">MDRQNTRFQSHFDQYPMYQSQRYLDQQQSSQQQQYPTENDNSELKEFGDMGAAVKKFAETSFSKTSNYDSVDIAENIPEINDFNPYRKSHGLVAWDNFGGQIPDPYQRFEDFRGLNPAQLKALYNSGYKAPTPIQAQTWPIAMYDRDVVSIAKTGSGKTLAFLLPAYMKINLRRSQGTISVLVLAPTRELATQIQLEAEKFGSVAGYYSACAYGGAPKRNQLQAINSGISVLVATPGRLNDFLESNEVNLSSVFYLVLDEADRMLDMGFEPQIRTIIRCLPRKRQTLMFSATWPEEVRRLADDFLYQPVHIRLGIVGGSTSSGLQANEMIKQHLILLNSGEDKDGELINLIKSRFHQNRDLVLIFVARKNTCDFLTNILNRVGIAASAMHGDRDQKYREKTLAAFRDGSRPIMVATDLASRGIDVKGISAVINYDLANSTEDYVHRIGRTGRAGMSGESFTFLTRSNDDIWKAIGIVEVMAKTGQYPPPAVQELINRVKMRQEQNKERRAAENEQFSKVLIVAEKPSVAKMIAEQLSGGHFRTRRGKSRANQIFEFIKWFGPAQQKCKLMVTSVVGHIFGLGFAGRPDRDISKLFDASVEKQLADSTKKLNIVDHLQELGQESEYLFLWLDCDREGENIGFEVISLTQQWIPYDNVYRARFSALTKTELSQAYDNPVRPDKYAAMSVDARQELDLKIGVAFSRLMTRAFLDMAKEKFRLKDQKVVSYGPCQTPTLWFCVQRHKEIQNFKSTPFYVVSVVVNIQGQNITLKWVNDTVKNAEDLRQMESIIQRNPVAHIIDVKEDKKVVYKPIGLNTVTLLKSCSKGFGISPTQAMNIAEHLYTSGYISYPRTETTRYPPTFDLVGALEEQVNNPNWGRIAAYILESGRMNPSQKGFDVGDHPPITPMRSANREEFKPNEWRIYDYVTRHFIGTLHDNMEYIEKKMLVDVNGFQFEYVWHEITDKGFMWAMPWKLKGLKLNESYMPPVNMLQGLTTGVLNFLKDEKYTQPPDYLQESELISLMDKHGIGTDASIPTHIKNVQDRHYVDVCGPSEGGQRGQLIQENKFFGKNSRGKGQKQQPKALSRHMVPRGFGLAFLSCFEDLDKELCEPSIRAYMEQQVSKIATGETDKNEVVSSNLKLFQQKFIYYRENLERVSKYFAPKTQGGHFGRDFNGDNSNQNYRAGDYRQNNIQKKDFGGRGRGRGDLHRGGRGGSSRGGRGGNFNSNEQYKAQNFENRYQNDGYGSYNQNENNFKVENRTGGNFQVNSFSNQGGFQNSGQQSSFRGGYNNNRGMDIRSYNNTGIKRSNPSEIPADDVKRFHHSY</sequence>
<protein>
    <submittedName>
        <fullName evidence="18">Uncharacterized protein LOC100215195</fullName>
    </submittedName>
</protein>
<feature type="region of interest" description="Disordered" evidence="11">
    <location>
        <begin position="1237"/>
        <end position="1322"/>
    </location>
</feature>
<evidence type="ECO:0000313" key="18">
    <source>
        <dbReference type="RefSeq" id="XP_065664247.1"/>
    </source>
</evidence>
<dbReference type="PROSITE" id="PS00396">
    <property type="entry name" value="TOPO_IA_1"/>
    <property type="match status" value="1"/>
</dbReference>
<keyword evidence="4" id="KW-0378">Hydrolase</keyword>
<keyword evidence="9" id="KW-0413">Isomerase</keyword>
<dbReference type="SMART" id="SM00436">
    <property type="entry name" value="TOP1Bc"/>
    <property type="match status" value="1"/>
</dbReference>
<keyword evidence="8" id="KW-0238">DNA-binding</keyword>
<dbReference type="Gene3D" id="2.70.20.10">
    <property type="entry name" value="Topoisomerase I, domain 3"/>
    <property type="match status" value="1"/>
</dbReference>
<dbReference type="SUPFAM" id="SSF52540">
    <property type="entry name" value="P-loop containing nucleoside triphosphate hydrolases"/>
    <property type="match status" value="1"/>
</dbReference>
<evidence type="ECO:0000259" key="15">
    <source>
        <dbReference type="PROSITE" id="PS51195"/>
    </source>
</evidence>
<dbReference type="InterPro" id="IPR014014">
    <property type="entry name" value="RNA_helicase_DEAD_Q_motif"/>
</dbReference>
<feature type="short sequence motif" description="Q motif" evidence="10">
    <location>
        <begin position="108"/>
        <end position="136"/>
    </location>
</feature>
<evidence type="ECO:0000256" key="10">
    <source>
        <dbReference type="PROSITE-ProRule" id="PRU00552"/>
    </source>
</evidence>
<dbReference type="InterPro" id="IPR011545">
    <property type="entry name" value="DEAD/DEAH_box_helicase_dom"/>
</dbReference>
<feature type="compositionally biased region" description="Low complexity" evidence="11">
    <location>
        <begin position="1265"/>
        <end position="1282"/>
    </location>
</feature>
<dbReference type="InterPro" id="IPR000629">
    <property type="entry name" value="RNA-helicase_DEAD-box_CS"/>
</dbReference>
<dbReference type="Pfam" id="PF00271">
    <property type="entry name" value="Helicase_C"/>
    <property type="match status" value="1"/>
</dbReference>
<feature type="compositionally biased region" description="Basic and acidic residues" evidence="11">
    <location>
        <begin position="1191"/>
        <end position="1207"/>
    </location>
</feature>
<keyword evidence="17" id="KW-1185">Reference proteome</keyword>
<dbReference type="InterPro" id="IPR006171">
    <property type="entry name" value="TOPRIM_dom"/>
</dbReference>
<feature type="domain" description="Topo IA-type catalytic" evidence="16">
    <location>
        <begin position="680"/>
        <end position="1145"/>
    </location>
</feature>
<dbReference type="Gene3D" id="1.10.290.10">
    <property type="entry name" value="Topoisomerase I, domain 4"/>
    <property type="match status" value="1"/>
</dbReference>
<dbReference type="InterPro" id="IPR000380">
    <property type="entry name" value="Topo_IA"/>
</dbReference>
<feature type="domain" description="Helicase ATP-binding" evidence="13">
    <location>
        <begin position="139"/>
        <end position="311"/>
    </location>
</feature>
<evidence type="ECO:0000256" key="9">
    <source>
        <dbReference type="ARBA" id="ARBA00023235"/>
    </source>
</evidence>
<feature type="compositionally biased region" description="Gly residues" evidence="11">
    <location>
        <begin position="1210"/>
        <end position="1220"/>
    </location>
</feature>
<dbReference type="Gene3D" id="3.40.50.140">
    <property type="match status" value="1"/>
</dbReference>
<evidence type="ECO:0000256" key="1">
    <source>
        <dbReference type="ARBA" id="ARBA00000213"/>
    </source>
</evidence>
<dbReference type="PROSITE" id="PS00039">
    <property type="entry name" value="DEAD_ATP_HELICASE"/>
    <property type="match status" value="1"/>
</dbReference>
<dbReference type="PANTHER" id="PTHR11390">
    <property type="entry name" value="PROKARYOTIC DNA TOPOISOMERASE"/>
    <property type="match status" value="1"/>
</dbReference>
<keyword evidence="3" id="KW-0547">Nucleotide-binding</keyword>
<dbReference type="GeneID" id="100215195"/>
<evidence type="ECO:0000259" key="12">
    <source>
        <dbReference type="PROSITE" id="PS50880"/>
    </source>
</evidence>
<dbReference type="Pfam" id="PF01131">
    <property type="entry name" value="Topoisom_bac"/>
    <property type="match status" value="1"/>
</dbReference>
<dbReference type="SMART" id="SM00493">
    <property type="entry name" value="TOPRIM"/>
    <property type="match status" value="1"/>
</dbReference>
<dbReference type="PROSITE" id="PS51194">
    <property type="entry name" value="HELICASE_CTER"/>
    <property type="match status" value="1"/>
</dbReference>
<reference evidence="18" key="1">
    <citation type="submission" date="2025-08" db="UniProtKB">
        <authorList>
            <consortium name="RefSeq"/>
        </authorList>
    </citation>
    <scope>IDENTIFICATION</scope>
</reference>
<evidence type="ECO:0000259" key="16">
    <source>
        <dbReference type="PROSITE" id="PS52039"/>
    </source>
</evidence>
<name>A0ABM4CQV5_HYDVU</name>
<dbReference type="Gene3D" id="1.10.460.10">
    <property type="entry name" value="Topoisomerase I, domain 2"/>
    <property type="match status" value="1"/>
</dbReference>
<feature type="compositionally biased region" description="Polar residues" evidence="11">
    <location>
        <begin position="1173"/>
        <end position="1190"/>
    </location>
</feature>
<feature type="compositionally biased region" description="Polar residues" evidence="11">
    <location>
        <begin position="1244"/>
        <end position="1264"/>
    </location>
</feature>
<evidence type="ECO:0000313" key="17">
    <source>
        <dbReference type="Proteomes" id="UP001652625"/>
    </source>
</evidence>
<dbReference type="PANTHER" id="PTHR11390:SF20">
    <property type="entry name" value="DNA TOPOISOMERASE 3-BETA-1"/>
    <property type="match status" value="1"/>
</dbReference>
<dbReference type="InterPro" id="IPR014001">
    <property type="entry name" value="Helicase_ATP-bd"/>
</dbReference>
<accession>A0ABM4CQV5</accession>
<keyword evidence="7" id="KW-0799">Topoisomerase</keyword>
<dbReference type="InterPro" id="IPR003602">
    <property type="entry name" value="Topo_IA_DNA-bd_dom"/>
</dbReference>
<dbReference type="InterPro" id="IPR013826">
    <property type="entry name" value="Topo_IA_cen_sub3"/>
</dbReference>
<dbReference type="PROSITE" id="PS51192">
    <property type="entry name" value="HELICASE_ATP_BIND_1"/>
    <property type="match status" value="1"/>
</dbReference>
<evidence type="ECO:0000256" key="6">
    <source>
        <dbReference type="ARBA" id="ARBA00022840"/>
    </source>
</evidence>
<dbReference type="InterPro" id="IPR034144">
    <property type="entry name" value="TOPRIM_TopoIII"/>
</dbReference>
<comment type="catalytic activity">
    <reaction evidence="1">
        <text>ATP-independent breakage of single-stranded DNA, followed by passage and rejoining.</text>
        <dbReference type="EC" id="5.6.2.1"/>
    </reaction>
</comment>
<evidence type="ECO:0000256" key="2">
    <source>
        <dbReference type="ARBA" id="ARBA00009446"/>
    </source>
</evidence>
<feature type="domain" description="DEAD-box RNA helicase Q" evidence="15">
    <location>
        <begin position="108"/>
        <end position="136"/>
    </location>
</feature>
<evidence type="ECO:0000259" key="13">
    <source>
        <dbReference type="PROSITE" id="PS51192"/>
    </source>
</evidence>
<dbReference type="PROSITE" id="PS52039">
    <property type="entry name" value="TOPO_IA_2"/>
    <property type="match status" value="1"/>
</dbReference>
<evidence type="ECO:0000256" key="8">
    <source>
        <dbReference type="ARBA" id="ARBA00023125"/>
    </source>
</evidence>
<evidence type="ECO:0000256" key="4">
    <source>
        <dbReference type="ARBA" id="ARBA00022801"/>
    </source>
</evidence>
<dbReference type="SMART" id="SM00490">
    <property type="entry name" value="HELICc"/>
    <property type="match status" value="1"/>
</dbReference>
<dbReference type="Pfam" id="PF01751">
    <property type="entry name" value="Toprim"/>
    <property type="match status" value="1"/>
</dbReference>
<dbReference type="InterPro" id="IPR003601">
    <property type="entry name" value="Topo_IA_2"/>
</dbReference>
<organism evidence="17 18">
    <name type="scientific">Hydra vulgaris</name>
    <name type="common">Hydra</name>
    <name type="synonym">Hydra attenuata</name>
    <dbReference type="NCBI Taxonomy" id="6087"/>
    <lineage>
        <taxon>Eukaryota</taxon>
        <taxon>Metazoa</taxon>
        <taxon>Cnidaria</taxon>
        <taxon>Hydrozoa</taxon>
        <taxon>Hydroidolina</taxon>
        <taxon>Anthoathecata</taxon>
        <taxon>Aplanulata</taxon>
        <taxon>Hydridae</taxon>
        <taxon>Hydra</taxon>
    </lineage>
</organism>
<dbReference type="SMART" id="SM00437">
    <property type="entry name" value="TOP1Ac"/>
    <property type="match status" value="1"/>
</dbReference>
<keyword evidence="5" id="KW-0347">Helicase</keyword>
<dbReference type="InterPro" id="IPR013497">
    <property type="entry name" value="Topo_IA_cen"/>
</dbReference>
<proteinExistence type="inferred from homology"/>
<dbReference type="PROSITE" id="PS50880">
    <property type="entry name" value="TOPRIM"/>
    <property type="match status" value="1"/>
</dbReference>
<dbReference type="InterPro" id="IPR023406">
    <property type="entry name" value="Topo_IA_AS"/>
</dbReference>
<dbReference type="Pfam" id="PF00270">
    <property type="entry name" value="DEAD"/>
    <property type="match status" value="1"/>
</dbReference>
<dbReference type="Gene3D" id="3.40.50.300">
    <property type="entry name" value="P-loop containing nucleotide triphosphate hydrolases"/>
    <property type="match status" value="2"/>
</dbReference>
<dbReference type="SMART" id="SM00487">
    <property type="entry name" value="DEXDc"/>
    <property type="match status" value="1"/>
</dbReference>
<evidence type="ECO:0000256" key="3">
    <source>
        <dbReference type="ARBA" id="ARBA00022741"/>
    </source>
</evidence>
<dbReference type="InterPro" id="IPR013825">
    <property type="entry name" value="Topo_IA_cen_sub2"/>
</dbReference>
<dbReference type="InterPro" id="IPR013824">
    <property type="entry name" value="Topo_IA_cen_sub1"/>
</dbReference>
<dbReference type="SUPFAM" id="SSF56712">
    <property type="entry name" value="Prokaryotic type I DNA topoisomerase"/>
    <property type="match status" value="1"/>
</dbReference>
<feature type="compositionally biased region" description="Polar residues" evidence="11">
    <location>
        <begin position="1286"/>
        <end position="1308"/>
    </location>
</feature>
<feature type="domain" description="Helicase C-terminal" evidence="14">
    <location>
        <begin position="329"/>
        <end position="495"/>
    </location>
</feature>
<feature type="region of interest" description="Disordered" evidence="11">
    <location>
        <begin position="1163"/>
        <end position="1225"/>
    </location>
</feature>
<dbReference type="RefSeq" id="XP_065664247.1">
    <property type="nucleotide sequence ID" value="XM_065808175.1"/>
</dbReference>
<dbReference type="PRINTS" id="PR00417">
    <property type="entry name" value="PRTPISMRASEI"/>
</dbReference>
<gene>
    <name evidence="18" type="primary">LOC100215195</name>
</gene>
<dbReference type="CDD" id="cd03362">
    <property type="entry name" value="TOPRIM_TopoIA_TopoIII"/>
    <property type="match status" value="1"/>
</dbReference>
<dbReference type="CDD" id="cd00186">
    <property type="entry name" value="TOP1Ac"/>
    <property type="match status" value="1"/>
</dbReference>